<gene>
    <name evidence="3" type="ORF">RE431_01785</name>
</gene>
<feature type="modified residue" description="4-aspartylphosphate" evidence="1">
    <location>
        <position position="58"/>
    </location>
</feature>
<evidence type="ECO:0000259" key="2">
    <source>
        <dbReference type="PROSITE" id="PS50110"/>
    </source>
</evidence>
<dbReference type="InterPro" id="IPR001789">
    <property type="entry name" value="Sig_transdc_resp-reg_receiver"/>
</dbReference>
<dbReference type="InterPro" id="IPR052048">
    <property type="entry name" value="ST_Response_Regulator"/>
</dbReference>
<dbReference type="Proteomes" id="UP001257234">
    <property type="component" value="Unassembled WGS sequence"/>
</dbReference>
<evidence type="ECO:0000256" key="1">
    <source>
        <dbReference type="PROSITE-ProRule" id="PRU00169"/>
    </source>
</evidence>
<feature type="domain" description="Response regulatory" evidence="2">
    <location>
        <begin position="4"/>
        <end position="128"/>
    </location>
</feature>
<comment type="caution">
    <text evidence="3">The sequence shown here is derived from an EMBL/GenBank/DDBJ whole genome shotgun (WGS) entry which is preliminary data.</text>
</comment>
<proteinExistence type="predicted"/>
<dbReference type="SUPFAM" id="SSF52172">
    <property type="entry name" value="CheY-like"/>
    <property type="match status" value="1"/>
</dbReference>
<dbReference type="Pfam" id="PF00072">
    <property type="entry name" value="Response_reg"/>
    <property type="match status" value="1"/>
</dbReference>
<dbReference type="PROSITE" id="PS50110">
    <property type="entry name" value="RESPONSE_REGULATORY"/>
    <property type="match status" value="1"/>
</dbReference>
<name>A0ABU1ELT5_9FLAO</name>
<dbReference type="InterPro" id="IPR011006">
    <property type="entry name" value="CheY-like_superfamily"/>
</dbReference>
<sequence length="128" mass="14672">MIKSICVIDDDEIYQMIIKRLITKAKAFDETSYFMSATEALQNFDENISNLPSAILLDINMPIMDGWQFLKKLENTFPSLYDHTKVYIVTSSIAYSDKDKIEEFPKVSDFLSKPLSVEKLEEIGNSMA</sequence>
<dbReference type="EMBL" id="JAVJIU010000001">
    <property type="protein sequence ID" value="MDR5589351.1"/>
    <property type="molecule type" value="Genomic_DNA"/>
</dbReference>
<evidence type="ECO:0000313" key="3">
    <source>
        <dbReference type="EMBL" id="MDR5589351.1"/>
    </source>
</evidence>
<dbReference type="Gene3D" id="3.40.50.2300">
    <property type="match status" value="1"/>
</dbReference>
<evidence type="ECO:0000313" key="4">
    <source>
        <dbReference type="Proteomes" id="UP001257234"/>
    </source>
</evidence>
<dbReference type="RefSeq" id="WP_309560242.1">
    <property type="nucleotide sequence ID" value="NZ_JAVJIU010000001.1"/>
</dbReference>
<accession>A0ABU1ELT5</accession>
<reference evidence="4" key="1">
    <citation type="submission" date="2023-07" db="EMBL/GenBank/DDBJ databases">
        <title>Christiangramia sp. SM2212., a novel bacterium of the family Flavobacteriaceae isolated from the sea sediment.</title>
        <authorList>
            <person name="Wang J."/>
            <person name="Zhang X."/>
        </authorList>
    </citation>
    <scope>NUCLEOTIDE SEQUENCE [LARGE SCALE GENOMIC DNA]</scope>
    <source>
        <strain evidence="4">SM2212</strain>
    </source>
</reference>
<dbReference type="SMART" id="SM00448">
    <property type="entry name" value="REC"/>
    <property type="match status" value="1"/>
</dbReference>
<dbReference type="PANTHER" id="PTHR43228">
    <property type="entry name" value="TWO-COMPONENT RESPONSE REGULATOR"/>
    <property type="match status" value="1"/>
</dbReference>
<keyword evidence="4" id="KW-1185">Reference proteome</keyword>
<organism evidence="3 4">
    <name type="scientific">Christiangramia sediminicola</name>
    <dbReference type="NCBI Taxonomy" id="3073267"/>
    <lineage>
        <taxon>Bacteria</taxon>
        <taxon>Pseudomonadati</taxon>
        <taxon>Bacteroidota</taxon>
        <taxon>Flavobacteriia</taxon>
        <taxon>Flavobacteriales</taxon>
        <taxon>Flavobacteriaceae</taxon>
        <taxon>Christiangramia</taxon>
    </lineage>
</organism>
<protein>
    <submittedName>
        <fullName evidence="3">Response regulator</fullName>
    </submittedName>
</protein>
<dbReference type="PANTHER" id="PTHR43228:SF1">
    <property type="entry name" value="TWO-COMPONENT RESPONSE REGULATOR ARR22"/>
    <property type="match status" value="1"/>
</dbReference>
<keyword evidence="1" id="KW-0597">Phosphoprotein</keyword>